<sequence length="546" mass="56445">MSTAVFGRGLAEGWRGLTIAAGSVAAMLVLGLAVYQDLDLSIYEGLPDVVRSLLGIPQHADASLMAYNEMLAAIGALAFVGVAIAIGAFAVAGEEANRTLSMVLAAPVSRTRFALSKAAAMLALLIASGALLWGVAAIAPIALGVEVGQAHVFALMLHLTANAIFHGSLAFAIGAATGRKGLAAGVAASVMVLGWLGTGLLPIWRENAADWIPWYWFNGSKPLVNGIDGGQLALLLVGAAILIGLGVLGFRGREVRLFQSGSSLLDRARAVPALAKVLQPTGKGSSLFGLRLAAQQVLVSYVVFILALVMGVAMPFMYKGLASMMTQFSQSFPQSMADLFGGGDLATPPGFLHLETFGMMAPIGVILVAAAAAASGIAGEERARRMSTLLAQPISRTRVYLTVAAATAAYVGIVAGSLFLGTWAGIAMSGMDVEIANLAWACGLLALLGLFFGALALLISAATGKPSLAVWATTAIAVVGFFGYTLLLAAGKEGWGWWSPFRAYLYGPPLQDGGTWWQPTWLAVGAVLLVAAGLPLFLRRDVRSGS</sequence>
<evidence type="ECO:0000313" key="2">
    <source>
        <dbReference type="EMBL" id="AQP47762.1"/>
    </source>
</evidence>
<feature type="transmembrane region" description="Helical" evidence="1">
    <location>
        <begin position="16"/>
        <end position="35"/>
    </location>
</feature>
<accession>A0A1Q2CNR2</accession>
<feature type="transmembrane region" description="Helical" evidence="1">
    <location>
        <begin position="399"/>
        <end position="426"/>
    </location>
</feature>
<dbReference type="RefSeq" id="WP_077686097.1">
    <property type="nucleotide sequence ID" value="NZ_CP019606.1"/>
</dbReference>
<feature type="transmembrane region" description="Helical" evidence="1">
    <location>
        <begin position="70"/>
        <end position="92"/>
    </location>
</feature>
<dbReference type="GO" id="GO:0005886">
    <property type="term" value="C:plasma membrane"/>
    <property type="evidence" value="ECO:0007669"/>
    <property type="project" value="UniProtKB-SubCell"/>
</dbReference>
<dbReference type="GO" id="GO:0140359">
    <property type="term" value="F:ABC-type transporter activity"/>
    <property type="evidence" value="ECO:0007669"/>
    <property type="project" value="InterPro"/>
</dbReference>
<feature type="transmembrane region" description="Helical" evidence="1">
    <location>
        <begin position="232"/>
        <end position="250"/>
    </location>
</feature>
<feature type="transmembrane region" description="Helical" evidence="1">
    <location>
        <begin position="516"/>
        <end position="538"/>
    </location>
</feature>
<reference evidence="3" key="1">
    <citation type="submission" date="2017-02" db="EMBL/GenBank/DDBJ databases">
        <title>Tessaracoccus aquaemaris sp. nov., isolated from the intestine of a Korean rockfish, Sebastes schlegelii, in a marine aquaculture pond.</title>
        <authorList>
            <person name="Tak E.J."/>
            <person name="Bae J.-W."/>
        </authorList>
    </citation>
    <scope>NUCLEOTIDE SEQUENCE [LARGE SCALE GENOMIC DNA]</scope>
    <source>
        <strain evidence="3">NSG39</strain>
    </source>
</reference>
<dbReference type="AlphaFoldDB" id="A0A1Q2CNR2"/>
<dbReference type="STRING" id="1332264.BW730_09930"/>
<dbReference type="KEGG" id="tes:BW730_09930"/>
<gene>
    <name evidence="2" type="ORF">BW730_09930</name>
</gene>
<feature type="transmembrane region" description="Helical" evidence="1">
    <location>
        <begin position="357"/>
        <end position="378"/>
    </location>
</feature>
<name>A0A1Q2CNR2_9ACTN</name>
<keyword evidence="1" id="KW-1133">Transmembrane helix</keyword>
<dbReference type="PANTHER" id="PTHR37305">
    <property type="entry name" value="INTEGRAL MEMBRANE PROTEIN-RELATED"/>
    <property type="match status" value="1"/>
</dbReference>
<evidence type="ECO:0000313" key="3">
    <source>
        <dbReference type="Proteomes" id="UP000188145"/>
    </source>
</evidence>
<keyword evidence="1" id="KW-0812">Transmembrane</keyword>
<feature type="transmembrane region" description="Helical" evidence="1">
    <location>
        <begin position="468"/>
        <end position="490"/>
    </location>
</feature>
<evidence type="ECO:0000256" key="1">
    <source>
        <dbReference type="SAM" id="Phobius"/>
    </source>
</evidence>
<keyword evidence="1" id="KW-0472">Membrane</keyword>
<feature type="transmembrane region" description="Helical" evidence="1">
    <location>
        <begin position="119"/>
        <end position="143"/>
    </location>
</feature>
<feature type="transmembrane region" description="Helical" evidence="1">
    <location>
        <begin position="438"/>
        <end position="461"/>
    </location>
</feature>
<dbReference type="PANTHER" id="PTHR37305:SF1">
    <property type="entry name" value="MEMBRANE PROTEIN"/>
    <property type="match status" value="1"/>
</dbReference>
<dbReference type="Pfam" id="PF12679">
    <property type="entry name" value="ABC2_membrane_2"/>
    <property type="match status" value="2"/>
</dbReference>
<proteinExistence type="predicted"/>
<dbReference type="OrthoDB" id="5142620at2"/>
<keyword evidence="3" id="KW-1185">Reference proteome</keyword>
<feature type="transmembrane region" description="Helical" evidence="1">
    <location>
        <begin position="155"/>
        <end position="175"/>
    </location>
</feature>
<organism evidence="2 3">
    <name type="scientific">Tessaracoccus aquimaris</name>
    <dbReference type="NCBI Taxonomy" id="1332264"/>
    <lineage>
        <taxon>Bacteria</taxon>
        <taxon>Bacillati</taxon>
        <taxon>Actinomycetota</taxon>
        <taxon>Actinomycetes</taxon>
        <taxon>Propionibacteriales</taxon>
        <taxon>Propionibacteriaceae</taxon>
        <taxon>Tessaracoccus</taxon>
    </lineage>
</organism>
<feature type="transmembrane region" description="Helical" evidence="1">
    <location>
        <begin position="298"/>
        <end position="318"/>
    </location>
</feature>
<dbReference type="Proteomes" id="UP000188145">
    <property type="component" value="Chromosome"/>
</dbReference>
<protein>
    <recommendedName>
        <fullName evidence="4">ABC transporter permease</fullName>
    </recommendedName>
</protein>
<feature type="transmembrane region" description="Helical" evidence="1">
    <location>
        <begin position="182"/>
        <end position="204"/>
    </location>
</feature>
<dbReference type="EMBL" id="CP019606">
    <property type="protein sequence ID" value="AQP47762.1"/>
    <property type="molecule type" value="Genomic_DNA"/>
</dbReference>
<evidence type="ECO:0008006" key="4">
    <source>
        <dbReference type="Google" id="ProtNLM"/>
    </source>
</evidence>